<dbReference type="SUPFAM" id="SSF56024">
    <property type="entry name" value="Phospholipase D/nuclease"/>
    <property type="match status" value="1"/>
</dbReference>
<dbReference type="RefSeq" id="WP_059888772.1">
    <property type="nucleotide sequence ID" value="NZ_CP091649.1"/>
</dbReference>
<dbReference type="PROSITE" id="PS50035">
    <property type="entry name" value="PLD"/>
    <property type="match status" value="1"/>
</dbReference>
<dbReference type="Gene3D" id="3.30.870.10">
    <property type="entry name" value="Endonuclease Chain A"/>
    <property type="match status" value="1"/>
</dbReference>
<comment type="catalytic activity">
    <reaction evidence="1">
        <text>a 1,2-diacyl-sn-glycero-3-phosphocholine + H2O = a 1,2-diacyl-sn-glycero-3-phosphate + choline + H(+)</text>
        <dbReference type="Rhea" id="RHEA:14445"/>
        <dbReference type="ChEBI" id="CHEBI:15354"/>
        <dbReference type="ChEBI" id="CHEBI:15377"/>
        <dbReference type="ChEBI" id="CHEBI:15378"/>
        <dbReference type="ChEBI" id="CHEBI:57643"/>
        <dbReference type="ChEBI" id="CHEBI:58608"/>
        <dbReference type="EC" id="3.1.4.4"/>
    </reaction>
</comment>
<keyword evidence="4" id="KW-0378">Hydrolase</keyword>
<name>A0A228HP34_9BURK</name>
<keyword evidence="6" id="KW-0443">Lipid metabolism</keyword>
<keyword evidence="5" id="KW-0442">Lipid degradation</keyword>
<comment type="caution">
    <text evidence="9">The sequence shown here is derived from an EMBL/GenBank/DDBJ whole genome shotgun (WGS) entry which is preliminary data.</text>
</comment>
<dbReference type="InterPro" id="IPR001736">
    <property type="entry name" value="PLipase_D/transphosphatidylase"/>
</dbReference>
<evidence type="ECO:0000256" key="4">
    <source>
        <dbReference type="ARBA" id="ARBA00022801"/>
    </source>
</evidence>
<evidence type="ECO:0000256" key="5">
    <source>
        <dbReference type="ARBA" id="ARBA00022963"/>
    </source>
</evidence>
<feature type="chain" id="PRO_5011296573" description="phospholipase D" evidence="7">
    <location>
        <begin position="28"/>
        <end position="185"/>
    </location>
</feature>
<dbReference type="GO" id="GO:0004630">
    <property type="term" value="F:phospholipase D activity"/>
    <property type="evidence" value="ECO:0007669"/>
    <property type="project" value="UniProtKB-EC"/>
</dbReference>
<dbReference type="GO" id="GO:0016042">
    <property type="term" value="P:lipid catabolic process"/>
    <property type="evidence" value="ECO:0007669"/>
    <property type="project" value="UniProtKB-KW"/>
</dbReference>
<sequence length="185" mass="20049">MKKQILFATTAASLFCFVAVASGRAHAEPAPAIDVAFSPNGGAEQLIIRTIDSAQRSIRVMAYSFTSPAIVRALIAAQRRGVAVAVTVDYRNNLEEDRSGRARAALGSLAYAGIPVRVVSVYPIQHSKYLVADGETVETGSYNYSQQARYNAENVIVLRGDTRIADVYLKNWEAVSAHGELYRAP</sequence>
<evidence type="ECO:0000256" key="7">
    <source>
        <dbReference type="SAM" id="SignalP"/>
    </source>
</evidence>
<dbReference type="GO" id="GO:0016891">
    <property type="term" value="F:RNA endonuclease activity producing 5'-phosphomonoesters, hydrolytic mechanism"/>
    <property type="evidence" value="ECO:0007669"/>
    <property type="project" value="TreeGrafter"/>
</dbReference>
<dbReference type="EC" id="3.1.4.4" evidence="3"/>
<dbReference type="OrthoDB" id="5294698at2"/>
<dbReference type="Pfam" id="PF13091">
    <property type="entry name" value="PLDc_2"/>
    <property type="match status" value="1"/>
</dbReference>
<evidence type="ECO:0000256" key="2">
    <source>
        <dbReference type="ARBA" id="ARBA00008664"/>
    </source>
</evidence>
<accession>A0A228HP34</accession>
<evidence type="ECO:0000256" key="3">
    <source>
        <dbReference type="ARBA" id="ARBA00012027"/>
    </source>
</evidence>
<dbReference type="PANTHER" id="PTHR43856:SF1">
    <property type="entry name" value="MITOCHONDRIAL CARDIOLIPIN HYDROLASE"/>
    <property type="match status" value="1"/>
</dbReference>
<evidence type="ECO:0000259" key="8">
    <source>
        <dbReference type="PROSITE" id="PS50035"/>
    </source>
</evidence>
<dbReference type="InterPro" id="IPR025202">
    <property type="entry name" value="PLD-like_dom"/>
</dbReference>
<organism evidence="9 10">
    <name type="scientific">Burkholderia aenigmatica</name>
    <dbReference type="NCBI Taxonomy" id="2015348"/>
    <lineage>
        <taxon>Bacteria</taxon>
        <taxon>Pseudomonadati</taxon>
        <taxon>Pseudomonadota</taxon>
        <taxon>Betaproteobacteria</taxon>
        <taxon>Burkholderiales</taxon>
        <taxon>Burkholderiaceae</taxon>
        <taxon>Burkholderia</taxon>
        <taxon>Burkholderia cepacia complex</taxon>
    </lineage>
</organism>
<evidence type="ECO:0000313" key="9">
    <source>
        <dbReference type="EMBL" id="OXI31943.1"/>
    </source>
</evidence>
<protein>
    <recommendedName>
        <fullName evidence="3">phospholipase D</fullName>
        <ecNumber evidence="3">3.1.4.4</ecNumber>
    </recommendedName>
</protein>
<dbReference type="AlphaFoldDB" id="A0A228HP34"/>
<evidence type="ECO:0000313" key="10">
    <source>
        <dbReference type="Proteomes" id="UP000214600"/>
    </source>
</evidence>
<proteinExistence type="inferred from homology"/>
<dbReference type="Proteomes" id="UP000214600">
    <property type="component" value="Unassembled WGS sequence"/>
</dbReference>
<dbReference type="PANTHER" id="PTHR43856">
    <property type="entry name" value="CARDIOLIPIN HYDROLASE"/>
    <property type="match status" value="1"/>
</dbReference>
<dbReference type="EMBL" id="NKFA01000042">
    <property type="protein sequence ID" value="OXI31943.1"/>
    <property type="molecule type" value="Genomic_DNA"/>
</dbReference>
<reference evidence="10" key="1">
    <citation type="submission" date="2017-06" db="EMBL/GenBank/DDBJ databases">
        <authorList>
            <person name="LiPuma J."/>
            <person name="Spilker T."/>
        </authorList>
    </citation>
    <scope>NUCLEOTIDE SEQUENCE [LARGE SCALE GENOMIC DNA]</scope>
    <source>
        <strain evidence="10">AU17325</strain>
    </source>
</reference>
<keyword evidence="7" id="KW-0732">Signal</keyword>
<feature type="domain" description="PLD phosphodiesterase" evidence="8">
    <location>
        <begin position="121"/>
        <end position="148"/>
    </location>
</feature>
<evidence type="ECO:0000256" key="1">
    <source>
        <dbReference type="ARBA" id="ARBA00000798"/>
    </source>
</evidence>
<feature type="signal peptide" evidence="7">
    <location>
        <begin position="1"/>
        <end position="27"/>
    </location>
</feature>
<gene>
    <name evidence="9" type="ORF">CFB84_41865</name>
</gene>
<dbReference type="CDD" id="cd09170">
    <property type="entry name" value="PLDc_Nuc"/>
    <property type="match status" value="1"/>
</dbReference>
<reference evidence="9 10" key="2">
    <citation type="submission" date="2017-08" db="EMBL/GenBank/DDBJ databases">
        <title>WGS of novel Burkholderia cepaca complex species.</title>
        <authorList>
            <person name="Lipuma J."/>
            <person name="Spilker T."/>
        </authorList>
    </citation>
    <scope>NUCLEOTIDE SEQUENCE [LARGE SCALE GENOMIC DNA]</scope>
    <source>
        <strain evidence="9 10">AU17325</strain>
    </source>
</reference>
<evidence type="ECO:0000256" key="6">
    <source>
        <dbReference type="ARBA" id="ARBA00023098"/>
    </source>
</evidence>
<dbReference type="InterPro" id="IPR051406">
    <property type="entry name" value="PLD_domain"/>
</dbReference>
<comment type="similarity">
    <text evidence="2">Belongs to the phospholipase D family.</text>
</comment>
<dbReference type="GO" id="GO:0006793">
    <property type="term" value="P:phosphorus metabolic process"/>
    <property type="evidence" value="ECO:0007669"/>
    <property type="project" value="UniProtKB-ARBA"/>
</dbReference>